<proteinExistence type="predicted"/>
<dbReference type="InterPro" id="IPR050417">
    <property type="entry name" value="Sugar_Epim/Isomerase"/>
</dbReference>
<name>A0A7V8VFE2_9BACT</name>
<comment type="caution">
    <text evidence="3">The sequence shown here is derived from an EMBL/GenBank/DDBJ whole genome shotgun (WGS) entry which is preliminary data.</text>
</comment>
<dbReference type="Pfam" id="PF01261">
    <property type="entry name" value="AP_endonuc_2"/>
    <property type="match status" value="1"/>
</dbReference>
<dbReference type="SUPFAM" id="SSF51658">
    <property type="entry name" value="Xylose isomerase-like"/>
    <property type="match status" value="1"/>
</dbReference>
<dbReference type="PANTHER" id="PTHR43489:SF7">
    <property type="entry name" value="3-DEHYDRO-D-GULOSIDE 4-EPIMERASE-RELATED"/>
    <property type="match status" value="1"/>
</dbReference>
<evidence type="ECO:0000313" key="3">
    <source>
        <dbReference type="EMBL" id="MBA2226812.1"/>
    </source>
</evidence>
<keyword evidence="4" id="KW-1185">Reference proteome</keyword>
<protein>
    <submittedName>
        <fullName evidence="3">Sugar phosphate isomerase/epimerase</fullName>
    </submittedName>
</protein>
<dbReference type="Proteomes" id="UP000542342">
    <property type="component" value="Unassembled WGS sequence"/>
</dbReference>
<accession>A0A7V8VFE2</accession>
<sequence length="275" mass="29703">MRAAVTVSLIPEVRQGPFVFTGDLVQACQRAAALGFHAIELFPEDPEAVEAEELRQVLDDCQLSLAAVGTGAGWFRHQLSFTSSEESIRSQAVDYARRMMDLAAAFSAPIIIGAMQGKASGGLNQATALRYLGHALFQLDEHAEALGVTLLYEPLNRYESNLIHTLADAATFIQGAGLRQVRLLADLFHMNIEESDLPGALRRAGPLLGHVHFSDSNRRAAGWGHTNFPPIIQALRDIGYDGYLSAEVLPLPDAESAARQAITAFRQWVGSPAAG</sequence>
<reference evidence="3 4" key="1">
    <citation type="submission" date="2020-07" db="EMBL/GenBank/DDBJ databases">
        <title>Thermogemmata thermophila gen. nov., sp. nov., a novel moderate thermophilic planctomycete from a Kamchatka hot spring.</title>
        <authorList>
            <person name="Elcheninov A.G."/>
            <person name="Podosokorskaya O.A."/>
            <person name="Kovaleva O.L."/>
            <person name="Novikov A."/>
            <person name="Bonch-Osmolovskaya E.A."/>
            <person name="Toshchakov S.V."/>
            <person name="Kublanov I.V."/>
        </authorList>
    </citation>
    <scope>NUCLEOTIDE SEQUENCE [LARGE SCALE GENOMIC DNA]</scope>
    <source>
        <strain evidence="3 4">2918</strain>
    </source>
</reference>
<dbReference type="InterPro" id="IPR013022">
    <property type="entry name" value="Xyl_isomerase-like_TIM-brl"/>
</dbReference>
<dbReference type="InterPro" id="IPR036237">
    <property type="entry name" value="Xyl_isomerase-like_sf"/>
</dbReference>
<dbReference type="PANTHER" id="PTHR43489">
    <property type="entry name" value="ISOMERASE"/>
    <property type="match status" value="1"/>
</dbReference>
<evidence type="ECO:0000313" key="4">
    <source>
        <dbReference type="Proteomes" id="UP000542342"/>
    </source>
</evidence>
<feature type="domain" description="Xylose isomerase-like TIM barrel" evidence="2">
    <location>
        <begin position="29"/>
        <end position="267"/>
    </location>
</feature>
<organism evidence="3 4">
    <name type="scientific">Thermogemmata fonticola</name>
    <dbReference type="NCBI Taxonomy" id="2755323"/>
    <lineage>
        <taxon>Bacteria</taxon>
        <taxon>Pseudomonadati</taxon>
        <taxon>Planctomycetota</taxon>
        <taxon>Planctomycetia</taxon>
        <taxon>Gemmatales</taxon>
        <taxon>Gemmataceae</taxon>
        <taxon>Thermogemmata</taxon>
    </lineage>
</organism>
<dbReference type="GO" id="GO:0016853">
    <property type="term" value="F:isomerase activity"/>
    <property type="evidence" value="ECO:0007669"/>
    <property type="project" value="UniProtKB-KW"/>
</dbReference>
<dbReference type="EMBL" id="JACEFB010000008">
    <property type="protein sequence ID" value="MBA2226812.1"/>
    <property type="molecule type" value="Genomic_DNA"/>
</dbReference>
<dbReference type="RefSeq" id="WP_194538254.1">
    <property type="nucleotide sequence ID" value="NZ_JACEFB010000008.1"/>
</dbReference>
<gene>
    <name evidence="3" type="ORF">H0921_11635</name>
</gene>
<dbReference type="AlphaFoldDB" id="A0A7V8VFE2"/>
<keyword evidence="1 3" id="KW-0413">Isomerase</keyword>
<dbReference type="Gene3D" id="3.20.20.150">
    <property type="entry name" value="Divalent-metal-dependent TIM barrel enzymes"/>
    <property type="match status" value="1"/>
</dbReference>
<evidence type="ECO:0000259" key="2">
    <source>
        <dbReference type="Pfam" id="PF01261"/>
    </source>
</evidence>
<evidence type="ECO:0000256" key="1">
    <source>
        <dbReference type="ARBA" id="ARBA00023235"/>
    </source>
</evidence>